<keyword evidence="3" id="KW-1185">Reference proteome</keyword>
<gene>
    <name evidence="2" type="ORF">Fuma_01878</name>
</gene>
<dbReference type="EMBL" id="CP017641">
    <property type="protein sequence ID" value="APZ92268.1"/>
    <property type="molecule type" value="Genomic_DNA"/>
</dbReference>
<feature type="region of interest" description="Disordered" evidence="1">
    <location>
        <begin position="63"/>
        <end position="83"/>
    </location>
</feature>
<proteinExistence type="predicted"/>
<reference evidence="2 3" key="1">
    <citation type="journal article" date="2016" name="Front. Microbiol.">
        <title>Fuerstia marisgermanicae gen. nov., sp. nov., an Unusual Member of the Phylum Planctomycetes from the German Wadden Sea.</title>
        <authorList>
            <person name="Kohn T."/>
            <person name="Heuer A."/>
            <person name="Jogler M."/>
            <person name="Vollmers J."/>
            <person name="Boedeker C."/>
            <person name="Bunk B."/>
            <person name="Rast P."/>
            <person name="Borchert D."/>
            <person name="Glockner I."/>
            <person name="Freese H.M."/>
            <person name="Klenk H.P."/>
            <person name="Overmann J."/>
            <person name="Kaster A.K."/>
            <person name="Rohde M."/>
            <person name="Wiegand S."/>
            <person name="Jogler C."/>
        </authorList>
    </citation>
    <scope>NUCLEOTIDE SEQUENCE [LARGE SCALE GENOMIC DNA]</scope>
    <source>
        <strain evidence="2 3">NH11</strain>
    </source>
</reference>
<dbReference type="KEGG" id="fmr:Fuma_01878"/>
<dbReference type="AlphaFoldDB" id="A0A1P8WDW6"/>
<protein>
    <submittedName>
        <fullName evidence="2">Uncharacterized protein</fullName>
    </submittedName>
</protein>
<organism evidence="2 3">
    <name type="scientific">Fuerstiella marisgermanici</name>
    <dbReference type="NCBI Taxonomy" id="1891926"/>
    <lineage>
        <taxon>Bacteria</taxon>
        <taxon>Pseudomonadati</taxon>
        <taxon>Planctomycetota</taxon>
        <taxon>Planctomycetia</taxon>
        <taxon>Planctomycetales</taxon>
        <taxon>Planctomycetaceae</taxon>
        <taxon>Fuerstiella</taxon>
    </lineage>
</organism>
<accession>A0A1P8WDW6</accession>
<name>A0A1P8WDW6_9PLAN</name>
<evidence type="ECO:0000256" key="1">
    <source>
        <dbReference type="SAM" id="MobiDB-lite"/>
    </source>
</evidence>
<evidence type="ECO:0000313" key="2">
    <source>
        <dbReference type="EMBL" id="APZ92268.1"/>
    </source>
</evidence>
<feature type="compositionally biased region" description="Basic residues" evidence="1">
    <location>
        <begin position="74"/>
        <end position="83"/>
    </location>
</feature>
<dbReference type="Proteomes" id="UP000187735">
    <property type="component" value="Chromosome"/>
</dbReference>
<evidence type="ECO:0000313" key="3">
    <source>
        <dbReference type="Proteomes" id="UP000187735"/>
    </source>
</evidence>
<dbReference type="STRING" id="1891926.Fuma_01878"/>
<sequence>MARHKKFVGIQLRIAALRSAQRARSLLFRCQHIASRDRFLRHGFRGVICERLATHECLTKFRGAGQTPTQPIRPKCRKKVSAD</sequence>